<feature type="domain" description="Zn(2)-C6 fungal-type" evidence="3">
    <location>
        <begin position="6"/>
        <end position="37"/>
    </location>
</feature>
<proteinExistence type="predicted"/>
<dbReference type="InterPro" id="IPR001138">
    <property type="entry name" value="Zn2Cys6_DnaBD"/>
</dbReference>
<dbReference type="InterPro" id="IPR036864">
    <property type="entry name" value="Zn2-C6_fun-type_DNA-bd_sf"/>
</dbReference>
<evidence type="ECO:0000313" key="5">
    <source>
        <dbReference type="Proteomes" id="UP000253551"/>
    </source>
</evidence>
<evidence type="ECO:0000313" key="4">
    <source>
        <dbReference type="EMBL" id="RCI07144.1"/>
    </source>
</evidence>
<organism evidence="4 5">
    <name type="scientific">Rhizopus stolonifer</name>
    <name type="common">Rhizopus nigricans</name>
    <dbReference type="NCBI Taxonomy" id="4846"/>
    <lineage>
        <taxon>Eukaryota</taxon>
        <taxon>Fungi</taxon>
        <taxon>Fungi incertae sedis</taxon>
        <taxon>Mucoromycota</taxon>
        <taxon>Mucoromycotina</taxon>
        <taxon>Mucoromycetes</taxon>
        <taxon>Mucorales</taxon>
        <taxon>Mucorineae</taxon>
        <taxon>Rhizopodaceae</taxon>
        <taxon>Rhizopus</taxon>
    </lineage>
</organism>
<evidence type="ECO:0000256" key="2">
    <source>
        <dbReference type="SAM" id="Coils"/>
    </source>
</evidence>
<dbReference type="PANTHER" id="PTHR46910">
    <property type="entry name" value="TRANSCRIPTION FACTOR PDR1"/>
    <property type="match status" value="1"/>
</dbReference>
<dbReference type="Proteomes" id="UP000253551">
    <property type="component" value="Unassembled WGS sequence"/>
</dbReference>
<dbReference type="SUPFAM" id="SSF57701">
    <property type="entry name" value="Zn2/Cys6 DNA-binding domain"/>
    <property type="match status" value="1"/>
</dbReference>
<dbReference type="OrthoDB" id="2369992at2759"/>
<dbReference type="CDD" id="cd00067">
    <property type="entry name" value="GAL4"/>
    <property type="match status" value="1"/>
</dbReference>
<comment type="caution">
    <text evidence="4">The sequence shown here is derived from an EMBL/GenBank/DDBJ whole genome shotgun (WGS) entry which is preliminary data.</text>
</comment>
<dbReference type="GO" id="GO:0000981">
    <property type="term" value="F:DNA-binding transcription factor activity, RNA polymerase II-specific"/>
    <property type="evidence" value="ECO:0007669"/>
    <property type="project" value="InterPro"/>
</dbReference>
<name>A0A367KY90_RHIST</name>
<dbReference type="AlphaFoldDB" id="A0A367KY90"/>
<evidence type="ECO:0000256" key="1">
    <source>
        <dbReference type="ARBA" id="ARBA00023242"/>
    </source>
</evidence>
<dbReference type="GO" id="GO:0008270">
    <property type="term" value="F:zinc ion binding"/>
    <property type="evidence" value="ECO:0007669"/>
    <property type="project" value="InterPro"/>
</dbReference>
<dbReference type="PROSITE" id="PS00463">
    <property type="entry name" value="ZN2_CY6_FUNGAL_1"/>
    <property type="match status" value="1"/>
</dbReference>
<protein>
    <recommendedName>
        <fullName evidence="3">Zn(2)-C6 fungal-type domain-containing protein</fullName>
    </recommendedName>
</protein>
<dbReference type="CDD" id="cd12148">
    <property type="entry name" value="fungal_TF_MHR"/>
    <property type="match status" value="1"/>
</dbReference>
<reference evidence="4 5" key="1">
    <citation type="journal article" date="2018" name="G3 (Bethesda)">
        <title>Phylogenetic and Phylogenomic Definition of Rhizopus Species.</title>
        <authorList>
            <person name="Gryganskyi A.P."/>
            <person name="Golan J."/>
            <person name="Dolatabadi S."/>
            <person name="Mondo S."/>
            <person name="Robb S."/>
            <person name="Idnurm A."/>
            <person name="Muszewska A."/>
            <person name="Steczkiewicz K."/>
            <person name="Masonjones S."/>
            <person name="Liao H.L."/>
            <person name="Gajdeczka M.T."/>
            <person name="Anike F."/>
            <person name="Vuek A."/>
            <person name="Anishchenko I.M."/>
            <person name="Voigt K."/>
            <person name="de Hoog G.S."/>
            <person name="Smith M.E."/>
            <person name="Heitman J."/>
            <person name="Vilgalys R."/>
            <person name="Stajich J.E."/>
        </authorList>
    </citation>
    <scope>NUCLEOTIDE SEQUENCE [LARGE SCALE GENOMIC DNA]</scope>
    <source>
        <strain evidence="4 5">LSU 92-RS-03</strain>
    </source>
</reference>
<keyword evidence="5" id="KW-1185">Reference proteome</keyword>
<accession>A0A367KY90</accession>
<feature type="coiled-coil region" evidence="2">
    <location>
        <begin position="60"/>
        <end position="94"/>
    </location>
</feature>
<gene>
    <name evidence="4" type="ORF">CU098_013929</name>
</gene>
<dbReference type="PANTHER" id="PTHR46910:SF9">
    <property type="entry name" value="MISCELLANEOUS ZN(II)2CYS6 TRANSCRIPTION FACTOR (EUROFUNG)"/>
    <property type="match status" value="1"/>
</dbReference>
<dbReference type="InterPro" id="IPR050987">
    <property type="entry name" value="AtrR-like"/>
</dbReference>
<keyword evidence="1" id="KW-0539">Nucleus</keyword>
<sequence length="539" mass="62744">MVRKIPCQYCKIRRRKCERNNESEPCLRCIKNKRKCVPQGHILISHSSSDEEEEIDEKQYMELCQQVDKLQLGIKELEINLNKQKAANAAVKQEPTWDLHFKNGQLMLGTKINDFQELALYRRSFLRYLSPFGHTFQTSALIFEPASPGLLKRIICVMGKLNGLKNGRKKSIYENSLVTKCLRPDIYLDRLINIYFHCFNNVVPLVHEVTFRRRYESLKNKLDDPVTLAICATACVFICPHSDFDSHEKRFFGEYFYNRCMDKLINMFDEPEYYLESLIVANILQCFIFVTLRLSESKKWATIAVVLASNLKQIYPDYREGNKQQNYATRVLYSTLHRNCIFAHIVLCLIELCVDHRIDNFETFVELLDILPDEPPFTQGMVELANYIQKLESHPVMKSIFKKSRYAFFGETTEWTIEDVISFESVVIDWWKKLPEYFKLAPSRVLVRSIDALVSVMSLKESTVTLKTKIKIKEYMDEFSNSISPEHHISSKTSPLSSVSWANPEFTLPSQDLYELYPLPAEALIFDVVQTSVTDITNV</sequence>
<dbReference type="EMBL" id="PJQM01000027">
    <property type="protein sequence ID" value="RCI07144.1"/>
    <property type="molecule type" value="Genomic_DNA"/>
</dbReference>
<dbReference type="PROSITE" id="PS50048">
    <property type="entry name" value="ZN2_CY6_FUNGAL_2"/>
    <property type="match status" value="1"/>
</dbReference>
<keyword evidence="2" id="KW-0175">Coiled coil</keyword>
<evidence type="ECO:0000259" key="3">
    <source>
        <dbReference type="PROSITE" id="PS50048"/>
    </source>
</evidence>